<dbReference type="Gene3D" id="3.60.10.10">
    <property type="entry name" value="Endonuclease/exonuclease/phosphatase"/>
    <property type="match status" value="1"/>
</dbReference>
<dbReference type="PANTHER" id="PTHR36617:SF15">
    <property type="entry name" value="REVERSE TRANSCRIPTASE ZINC-BINDING DOMAIN-CONTAINING PROTEIN"/>
    <property type="match status" value="1"/>
</dbReference>
<dbReference type="Pfam" id="PF00076">
    <property type="entry name" value="RRM_1"/>
    <property type="match status" value="1"/>
</dbReference>
<comment type="caution">
    <text evidence="4">The sequence shown here is derived from an EMBL/GenBank/DDBJ whole genome shotgun (WGS) entry which is preliminary data.</text>
</comment>
<evidence type="ECO:0000313" key="5">
    <source>
        <dbReference type="Proteomes" id="UP000245207"/>
    </source>
</evidence>
<dbReference type="PROSITE" id="PS50102">
    <property type="entry name" value="RRM"/>
    <property type="match status" value="1"/>
</dbReference>
<protein>
    <recommendedName>
        <fullName evidence="3">RRM domain-containing protein</fullName>
    </recommendedName>
</protein>
<accession>A0A2U1MZ37</accession>
<dbReference type="Proteomes" id="UP000245207">
    <property type="component" value="Unassembled WGS sequence"/>
</dbReference>
<dbReference type="SMART" id="SM00360">
    <property type="entry name" value="RRM"/>
    <property type="match status" value="1"/>
</dbReference>
<proteinExistence type="predicted"/>
<dbReference type="InterPro" id="IPR035979">
    <property type="entry name" value="RBD_domain_sf"/>
</dbReference>
<dbReference type="InterPro" id="IPR012677">
    <property type="entry name" value="Nucleotide-bd_a/b_plait_sf"/>
</dbReference>
<dbReference type="OrthoDB" id="689641at2759"/>
<dbReference type="Pfam" id="PF03372">
    <property type="entry name" value="Exo_endo_phos"/>
    <property type="match status" value="1"/>
</dbReference>
<dbReference type="InterPro" id="IPR000504">
    <property type="entry name" value="RRM_dom"/>
</dbReference>
<feature type="region of interest" description="Disordered" evidence="2">
    <location>
        <begin position="489"/>
        <end position="524"/>
    </location>
</feature>
<dbReference type="EMBL" id="PKPP01004010">
    <property type="protein sequence ID" value="PWA66530.1"/>
    <property type="molecule type" value="Genomic_DNA"/>
</dbReference>
<dbReference type="AlphaFoldDB" id="A0A2U1MZ37"/>
<keyword evidence="5" id="KW-1185">Reference proteome</keyword>
<dbReference type="Gene3D" id="3.30.70.330">
    <property type="match status" value="1"/>
</dbReference>
<evidence type="ECO:0000259" key="3">
    <source>
        <dbReference type="PROSITE" id="PS50102"/>
    </source>
</evidence>
<evidence type="ECO:0000313" key="4">
    <source>
        <dbReference type="EMBL" id="PWA66530.1"/>
    </source>
</evidence>
<name>A0A2U1MZ37_ARTAN</name>
<dbReference type="PANTHER" id="PTHR36617">
    <property type="entry name" value="PROTEIN, PUTATIVE-RELATED"/>
    <property type="match status" value="1"/>
</dbReference>
<dbReference type="SUPFAM" id="SSF56219">
    <property type="entry name" value="DNase I-like"/>
    <property type="match status" value="1"/>
</dbReference>
<dbReference type="InterPro" id="IPR036691">
    <property type="entry name" value="Endo/exonu/phosph_ase_sf"/>
</dbReference>
<dbReference type="GO" id="GO:0003824">
    <property type="term" value="F:catalytic activity"/>
    <property type="evidence" value="ECO:0007669"/>
    <property type="project" value="InterPro"/>
</dbReference>
<organism evidence="4 5">
    <name type="scientific">Artemisia annua</name>
    <name type="common">Sweet wormwood</name>
    <dbReference type="NCBI Taxonomy" id="35608"/>
    <lineage>
        <taxon>Eukaryota</taxon>
        <taxon>Viridiplantae</taxon>
        <taxon>Streptophyta</taxon>
        <taxon>Embryophyta</taxon>
        <taxon>Tracheophyta</taxon>
        <taxon>Spermatophyta</taxon>
        <taxon>Magnoliopsida</taxon>
        <taxon>eudicotyledons</taxon>
        <taxon>Gunneridae</taxon>
        <taxon>Pentapetalae</taxon>
        <taxon>asterids</taxon>
        <taxon>campanulids</taxon>
        <taxon>Asterales</taxon>
        <taxon>Asteraceae</taxon>
        <taxon>Asteroideae</taxon>
        <taxon>Anthemideae</taxon>
        <taxon>Artemisiinae</taxon>
        <taxon>Artemisia</taxon>
    </lineage>
</organism>
<gene>
    <name evidence="4" type="ORF">CTI12_AA325340</name>
</gene>
<dbReference type="GO" id="GO:0003723">
    <property type="term" value="F:RNA binding"/>
    <property type="evidence" value="ECO:0007669"/>
    <property type="project" value="UniProtKB-UniRule"/>
</dbReference>
<reference evidence="4 5" key="1">
    <citation type="journal article" date="2018" name="Mol. Plant">
        <title>The genome of Artemisia annua provides insight into the evolution of Asteraceae family and artemisinin biosynthesis.</title>
        <authorList>
            <person name="Shen Q."/>
            <person name="Zhang L."/>
            <person name="Liao Z."/>
            <person name="Wang S."/>
            <person name="Yan T."/>
            <person name="Shi P."/>
            <person name="Liu M."/>
            <person name="Fu X."/>
            <person name="Pan Q."/>
            <person name="Wang Y."/>
            <person name="Lv Z."/>
            <person name="Lu X."/>
            <person name="Zhang F."/>
            <person name="Jiang W."/>
            <person name="Ma Y."/>
            <person name="Chen M."/>
            <person name="Hao X."/>
            <person name="Li L."/>
            <person name="Tang Y."/>
            <person name="Lv G."/>
            <person name="Zhou Y."/>
            <person name="Sun X."/>
            <person name="Brodelius P.E."/>
            <person name="Rose J.K.C."/>
            <person name="Tang K."/>
        </authorList>
    </citation>
    <scope>NUCLEOTIDE SEQUENCE [LARGE SCALE GENOMIC DNA]</scope>
    <source>
        <strain evidence="5">cv. Huhao1</strain>
        <tissue evidence="4">Leaf</tissue>
    </source>
</reference>
<dbReference type="InterPro" id="IPR005135">
    <property type="entry name" value="Endo/exonuclease/phosphatase"/>
</dbReference>
<dbReference type="SUPFAM" id="SSF54928">
    <property type="entry name" value="RNA-binding domain, RBD"/>
    <property type="match status" value="1"/>
</dbReference>
<evidence type="ECO:0000256" key="1">
    <source>
        <dbReference type="PROSITE-ProRule" id="PRU00176"/>
    </source>
</evidence>
<sequence>MAMGVGVEGQSTKVCPLLYVHSVPVGSVVSINRMLSMRPSSKIGTAGPTRTFEHDVKEASEEYEAKVIVTSKLKYLSLIKEKLDKKRRNLFRQTCFDRTLHFGRPEFSLITGMHFGTLNFDSYSSGEEKFRSRVLQLKAGVKVTNLHLLAVIEDEGWFCKLSDDDAVRGNLEGLSKYKNYVPTYMVSGFVWAFKLQQTSVFKLFIRLYGNFTSHSSSWKFCLFAKSLQIFYDVNHKVFIRKTFKQMERASGEGEWTKFQRRRQQTIGQRTKHMDRKGWNADFARVIKEKATTFFFTRFPDAWDEKALWKLFEKYGTVVDIYLASKRTKVGTRFGFVQFIKVGNILAFEQKLGEICIGNSKILVNIAKYDKAGQYLLEKENKDTKYNGWQWTFGKNNMDKHQQQDAETKDYYASLQCGLSILCEWKSEEIANDCLERNKVNLGYWFSKLVMWEESLEPPGRLTWLEIEGLPALIWDSNAVRKIEYVDGADDEESEGKSETEFGRNIGEENFSDVEPRERKETEDFDVSISHVAPTFEKAAEDVDECGTVNKVAELSNSNSKNMENINVGEGPANMSKLDETNINIVEAQSHKFEVVQPKKRSTNINLEGPLGKSDSSLSKEDIGKTLGLVFEDDQQKVSREGEIISFNCCGLGMESKQNHIRDLIRKEKPSVLGIQETKMTQICNAFVYSIWGISNIEFVVGDAIGLSGGTLLMWDSDIFSKEEVLMGSHFVGVIGMWNGVREKIGIINIYGPQGSNHKEDLWRELISIINSKEAIWILFGDLNVVRTCEERLGSIFVERDAIAFNEFISNGGLHDFAIGGGGVDLQDLTGKSGEVNGRTADIILKKKLKKLKEDIKSWCRVQSIESDRIKNDIQSRLLEWDTKAEADQIGIPLNNLIVRKVNSGRQTQFWNDSWIKDRGPLRILFPRLYALETHKGGFVSERWVLEDGVWQGKWAWRRQPTGRAEGDLLLLVSLINFIVLDPTMDDKWIWTLNESGMFSVSSLSRAIQNQIFVNNDTLSLPYGILGFLASVHDFDVDHMKLEKQNPSCIFGGGSDFNSPPGYFLFGSKDVSPMGFSSGF</sequence>
<feature type="domain" description="RRM" evidence="3">
    <location>
        <begin position="291"/>
        <end position="368"/>
    </location>
</feature>
<evidence type="ECO:0000256" key="2">
    <source>
        <dbReference type="SAM" id="MobiDB-lite"/>
    </source>
</evidence>
<keyword evidence="1" id="KW-0694">RNA-binding</keyword>